<keyword evidence="2" id="KW-0472">Membrane</keyword>
<organism evidence="4 5">
    <name type="scientific">Lentilactobacillus raoultii</name>
    <dbReference type="NCBI Taxonomy" id="1987503"/>
    <lineage>
        <taxon>Bacteria</taxon>
        <taxon>Bacillati</taxon>
        <taxon>Bacillota</taxon>
        <taxon>Bacilli</taxon>
        <taxon>Lactobacillales</taxon>
        <taxon>Lactobacillaceae</taxon>
        <taxon>Lentilactobacillus</taxon>
    </lineage>
</organism>
<dbReference type="SMART" id="SM00530">
    <property type="entry name" value="HTH_XRE"/>
    <property type="match status" value="1"/>
</dbReference>
<evidence type="ECO:0000313" key="5">
    <source>
        <dbReference type="Proteomes" id="UP001597156"/>
    </source>
</evidence>
<dbReference type="InterPro" id="IPR001387">
    <property type="entry name" value="Cro/C1-type_HTH"/>
</dbReference>
<dbReference type="PROSITE" id="PS50943">
    <property type="entry name" value="HTH_CROC1"/>
    <property type="match status" value="1"/>
</dbReference>
<accession>A0ABW3PKQ5</accession>
<feature type="transmembrane region" description="Helical" evidence="2">
    <location>
        <begin position="181"/>
        <end position="202"/>
    </location>
</feature>
<dbReference type="PANTHER" id="PTHR46558">
    <property type="entry name" value="TRACRIPTIONAL REGULATORY PROTEIN-RELATED-RELATED"/>
    <property type="match status" value="1"/>
</dbReference>
<keyword evidence="2" id="KW-1133">Transmembrane helix</keyword>
<dbReference type="EMBL" id="JBHTLH010000036">
    <property type="protein sequence ID" value="MFD1125684.1"/>
    <property type="molecule type" value="Genomic_DNA"/>
</dbReference>
<name>A0ABW3PKQ5_9LACO</name>
<gene>
    <name evidence="4" type="ORF">ACFQ22_10020</name>
</gene>
<keyword evidence="1" id="KW-0238">DNA-binding</keyword>
<dbReference type="RefSeq" id="WP_121977068.1">
    <property type="nucleotide sequence ID" value="NZ_JBHTLH010000036.1"/>
</dbReference>
<feature type="transmembrane region" description="Helical" evidence="2">
    <location>
        <begin position="139"/>
        <end position="161"/>
    </location>
</feature>
<proteinExistence type="predicted"/>
<feature type="transmembrane region" description="Helical" evidence="2">
    <location>
        <begin position="113"/>
        <end position="132"/>
    </location>
</feature>
<evidence type="ECO:0000313" key="4">
    <source>
        <dbReference type="EMBL" id="MFD1125684.1"/>
    </source>
</evidence>
<sequence>MDISDKLRYYRKQNNLTQQELADKLHVSRKTISSWENGRGYPDINSITQLSEVFGISTDNLLKDDHLLEHYEEQSKQNRRADKLAKITYYLNLILMVISYCNLFDFLSINGPMLMLLSLANVVLFFSTYADWDRYKKNVRLVVLTVTFFILLMVNASVIPLNNQFFQLMKVNNQVEKLGGITGEVFNILLRSTCLTVIIFFYPHKSRKKKNDSKLTQP</sequence>
<feature type="transmembrane region" description="Helical" evidence="2">
    <location>
        <begin position="87"/>
        <end position="107"/>
    </location>
</feature>
<dbReference type="InterPro" id="IPR010982">
    <property type="entry name" value="Lambda_DNA-bd_dom_sf"/>
</dbReference>
<evidence type="ECO:0000259" key="3">
    <source>
        <dbReference type="PROSITE" id="PS50943"/>
    </source>
</evidence>
<dbReference type="CDD" id="cd00093">
    <property type="entry name" value="HTH_XRE"/>
    <property type="match status" value="1"/>
</dbReference>
<keyword evidence="2" id="KW-0812">Transmembrane</keyword>
<comment type="caution">
    <text evidence="4">The sequence shown here is derived from an EMBL/GenBank/DDBJ whole genome shotgun (WGS) entry which is preliminary data.</text>
</comment>
<feature type="domain" description="HTH cro/C1-type" evidence="3">
    <location>
        <begin position="7"/>
        <end position="61"/>
    </location>
</feature>
<evidence type="ECO:0000256" key="2">
    <source>
        <dbReference type="SAM" id="Phobius"/>
    </source>
</evidence>
<dbReference type="Gene3D" id="1.10.260.40">
    <property type="entry name" value="lambda repressor-like DNA-binding domains"/>
    <property type="match status" value="1"/>
</dbReference>
<dbReference type="PANTHER" id="PTHR46558:SF4">
    <property type="entry name" value="DNA-BIDING PHAGE PROTEIN"/>
    <property type="match status" value="1"/>
</dbReference>
<evidence type="ECO:0000256" key="1">
    <source>
        <dbReference type="ARBA" id="ARBA00023125"/>
    </source>
</evidence>
<dbReference type="Proteomes" id="UP001597156">
    <property type="component" value="Unassembled WGS sequence"/>
</dbReference>
<protein>
    <submittedName>
        <fullName evidence="4">Helix-turn-helix domain-containing protein</fullName>
    </submittedName>
</protein>
<keyword evidence="5" id="KW-1185">Reference proteome</keyword>
<dbReference type="SUPFAM" id="SSF47413">
    <property type="entry name" value="lambda repressor-like DNA-binding domains"/>
    <property type="match status" value="1"/>
</dbReference>
<dbReference type="Pfam" id="PF01381">
    <property type="entry name" value="HTH_3"/>
    <property type="match status" value="1"/>
</dbReference>
<reference evidence="5" key="1">
    <citation type="journal article" date="2019" name="Int. J. Syst. Evol. Microbiol.">
        <title>The Global Catalogue of Microorganisms (GCM) 10K type strain sequencing project: providing services to taxonomists for standard genome sequencing and annotation.</title>
        <authorList>
            <consortium name="The Broad Institute Genomics Platform"/>
            <consortium name="The Broad Institute Genome Sequencing Center for Infectious Disease"/>
            <person name="Wu L."/>
            <person name="Ma J."/>
        </authorList>
    </citation>
    <scope>NUCLEOTIDE SEQUENCE [LARGE SCALE GENOMIC DNA]</scope>
    <source>
        <strain evidence="5">CCUG 71848</strain>
    </source>
</reference>